<evidence type="ECO:0000313" key="2">
    <source>
        <dbReference type="EMBL" id="MBC6466455.1"/>
    </source>
</evidence>
<sequence length="298" mass="31639">MEGRHVRGIEEQVRDAVRTGVPDLRVGSVAHIGEGVDNLAYEVNGELVVRFSKEPDPVRRAELISAEAELLAAIAKISTLPVPEPVFTDPERGCWAYPKLPGVPLLDLPPAQRLVHGPAVAAALGSLLAALHAVPIEEMARFVGPDEVPPAEWRDEAAENYAAVFSEIPAVRRTHVEAFLAAPPPPGAGALVFSHNDLGIEHVLVAPATGAITGVIDWSDAALVDPAYDFGLIHRDLGPAALAAALSGYPVGDPAALRERAVFYARCTLLEDFGYGLQTGLTAYTAKSLMALEWLFSA</sequence>
<feature type="domain" description="Aminoglycoside phosphotransferase" evidence="1">
    <location>
        <begin position="31"/>
        <end position="258"/>
    </location>
</feature>
<evidence type="ECO:0000259" key="1">
    <source>
        <dbReference type="Pfam" id="PF01636"/>
    </source>
</evidence>
<comment type="caution">
    <text evidence="2">The sequence shown here is derived from an EMBL/GenBank/DDBJ whole genome shotgun (WGS) entry which is preliminary data.</text>
</comment>
<dbReference type="PANTHER" id="PTHR21310">
    <property type="entry name" value="AMINOGLYCOSIDE PHOSPHOTRANSFERASE-RELATED-RELATED"/>
    <property type="match status" value="1"/>
</dbReference>
<dbReference type="Proteomes" id="UP000805614">
    <property type="component" value="Unassembled WGS sequence"/>
</dbReference>
<evidence type="ECO:0000313" key="3">
    <source>
        <dbReference type="Proteomes" id="UP000805614"/>
    </source>
</evidence>
<dbReference type="SUPFAM" id="SSF56112">
    <property type="entry name" value="Protein kinase-like (PK-like)"/>
    <property type="match status" value="1"/>
</dbReference>
<dbReference type="Pfam" id="PF01636">
    <property type="entry name" value="APH"/>
    <property type="match status" value="1"/>
</dbReference>
<accession>A0ABR7LNZ3</accession>
<dbReference type="InterPro" id="IPR051678">
    <property type="entry name" value="AGP_Transferase"/>
</dbReference>
<name>A0ABR7LNZ3_9ACTN</name>
<protein>
    <submittedName>
        <fullName evidence="2">Aminoglycoside phosphotransferase family protein</fullName>
    </submittedName>
</protein>
<dbReference type="EMBL" id="JABVEC010000008">
    <property type="protein sequence ID" value="MBC6466455.1"/>
    <property type="molecule type" value="Genomic_DNA"/>
</dbReference>
<dbReference type="InterPro" id="IPR011009">
    <property type="entry name" value="Kinase-like_dom_sf"/>
</dbReference>
<proteinExistence type="predicted"/>
<reference evidence="2 3" key="1">
    <citation type="submission" date="2020-06" db="EMBL/GenBank/DDBJ databases">
        <title>Actinomadura xiongansis sp. nov., isolated from soil of Baiyangdian.</title>
        <authorList>
            <person name="Zhang X."/>
        </authorList>
    </citation>
    <scope>NUCLEOTIDE SEQUENCE [LARGE SCALE GENOMIC DNA]</scope>
    <source>
        <strain evidence="2 3">HBUM206468</strain>
    </source>
</reference>
<dbReference type="Gene3D" id="3.90.1200.10">
    <property type="match status" value="1"/>
</dbReference>
<organism evidence="2 3">
    <name type="scientific">Actinomadura alba</name>
    <dbReference type="NCBI Taxonomy" id="406431"/>
    <lineage>
        <taxon>Bacteria</taxon>
        <taxon>Bacillati</taxon>
        <taxon>Actinomycetota</taxon>
        <taxon>Actinomycetes</taxon>
        <taxon>Streptosporangiales</taxon>
        <taxon>Thermomonosporaceae</taxon>
        <taxon>Actinomadura</taxon>
    </lineage>
</organism>
<keyword evidence="3" id="KW-1185">Reference proteome</keyword>
<dbReference type="PANTHER" id="PTHR21310:SF42">
    <property type="entry name" value="BIFUNCTIONAL AAC_APH"/>
    <property type="match status" value="1"/>
</dbReference>
<dbReference type="RefSeq" id="WP_187243466.1">
    <property type="nucleotide sequence ID" value="NZ_BAAAOK010000009.1"/>
</dbReference>
<dbReference type="Gene3D" id="3.30.200.20">
    <property type="entry name" value="Phosphorylase Kinase, domain 1"/>
    <property type="match status" value="1"/>
</dbReference>
<dbReference type="InterPro" id="IPR002575">
    <property type="entry name" value="Aminoglycoside_PTrfase"/>
</dbReference>
<gene>
    <name evidence="2" type="ORF">HKK74_13200</name>
</gene>